<name>A0ABS3DY92_9BACI</name>
<keyword evidence="3" id="KW-1185">Reference proteome</keyword>
<feature type="domain" description="GPI inositol-deacylase PGAP1-like alpha/beta" evidence="1">
    <location>
        <begin position="105"/>
        <end position="157"/>
    </location>
</feature>
<reference evidence="2 3" key="1">
    <citation type="submission" date="2020-12" db="EMBL/GenBank/DDBJ databases">
        <title>Oil enriched cultivation method for isolating marine PHA-producing bacteria.</title>
        <authorList>
            <person name="Zheng W."/>
            <person name="Yu S."/>
            <person name="Huang Y."/>
        </authorList>
    </citation>
    <scope>NUCLEOTIDE SEQUENCE [LARGE SCALE GENOMIC DNA]</scope>
    <source>
        <strain evidence="2 3">SY-2-6</strain>
    </source>
</reference>
<dbReference type="Gene3D" id="3.40.50.1820">
    <property type="entry name" value="alpha/beta hydrolase"/>
    <property type="match status" value="1"/>
</dbReference>
<dbReference type="InterPro" id="IPR012908">
    <property type="entry name" value="PGAP1-ab_dom-like"/>
</dbReference>
<evidence type="ECO:0000313" key="2">
    <source>
        <dbReference type="EMBL" id="MBN8236338.1"/>
    </source>
</evidence>
<evidence type="ECO:0000259" key="1">
    <source>
        <dbReference type="Pfam" id="PF07819"/>
    </source>
</evidence>
<accession>A0ABS3DY92</accession>
<protein>
    <recommendedName>
        <fullName evidence="1">GPI inositol-deacylase PGAP1-like alpha/beta domain-containing protein</fullName>
    </recommendedName>
</protein>
<dbReference type="RefSeq" id="WP_206934675.1">
    <property type="nucleotide sequence ID" value="NZ_JAEKJY010000004.1"/>
</dbReference>
<dbReference type="Pfam" id="PF07819">
    <property type="entry name" value="PGAP1"/>
    <property type="match status" value="1"/>
</dbReference>
<proteinExistence type="predicted"/>
<gene>
    <name evidence="2" type="ORF">JF544_13810</name>
</gene>
<comment type="caution">
    <text evidence="2">The sequence shown here is derived from an EMBL/GenBank/DDBJ whole genome shotgun (WGS) entry which is preliminary data.</text>
</comment>
<organism evidence="2 3">
    <name type="scientific">Halobacillus kuroshimensis</name>
    <dbReference type="NCBI Taxonomy" id="302481"/>
    <lineage>
        <taxon>Bacteria</taxon>
        <taxon>Bacillati</taxon>
        <taxon>Bacillota</taxon>
        <taxon>Bacilli</taxon>
        <taxon>Bacillales</taxon>
        <taxon>Bacillaceae</taxon>
        <taxon>Halobacillus</taxon>
    </lineage>
</organism>
<dbReference type="PANTHER" id="PTHR37946:SF1">
    <property type="entry name" value="SLL1969 PROTEIN"/>
    <property type="match status" value="1"/>
</dbReference>
<dbReference type="SUPFAM" id="SSF53474">
    <property type="entry name" value="alpha/beta-Hydrolases"/>
    <property type="match status" value="1"/>
</dbReference>
<dbReference type="EMBL" id="JAEKJY010000004">
    <property type="protein sequence ID" value="MBN8236338.1"/>
    <property type="molecule type" value="Genomic_DNA"/>
</dbReference>
<evidence type="ECO:0000313" key="3">
    <source>
        <dbReference type="Proteomes" id="UP000663970"/>
    </source>
</evidence>
<sequence>MDLLTKGLFTCAILLFFFPITSYAGSIKDGASGNPGEWYVGDTPASVTEEKRPILFIHGLNSSSETWYESNDMYTTALDNGYETAFIDLYPTKDMWDNGELLAGKIEDMYHHFGEKVVIVAHSKGGIDTQAALVHHGASPYVDRVITLSSPHHGSQLADLAYSSWAGWLAGIIGSKNEATYSLQTGYMSYFRSTTDSSPDIGTVPFYTFGGTEWGSFGSSLYWGGLYLSSYGSNDGAVTVKSSRLPYAQELKVGKWDHTSIKEASSTFPLFRPYLNETAPLAAFGLETAAVTEETEPAAAQYVSGGEYTGRTRETVIVESGADAVTFDWISSSPDVDLKLVSPDKKTYSGFKAAKDETEVLEGSYHHTLRIDDPAAGRWKLEARSPGGESYLLNTSFDSELNEKISASINLDELKVKNKDARLKFKSDMTVIHYKNGRQKETKLKAKQQSGGSYQLPKLGEGVYSLTIEVEGTYQKEKFARTMISSVYIDQNGRVYSEDF</sequence>
<dbReference type="InterPro" id="IPR029058">
    <property type="entry name" value="AB_hydrolase_fold"/>
</dbReference>
<dbReference type="PANTHER" id="PTHR37946">
    <property type="entry name" value="SLL1969 PROTEIN"/>
    <property type="match status" value="1"/>
</dbReference>
<dbReference type="Proteomes" id="UP000663970">
    <property type="component" value="Unassembled WGS sequence"/>
</dbReference>